<keyword evidence="3 4" id="KW-0456">Lyase</keyword>
<dbReference type="InterPro" id="IPR045032">
    <property type="entry name" value="PEL"/>
</dbReference>
<comment type="subcellular location">
    <subcellularLocation>
        <location evidence="4">Secreted</location>
    </subcellularLocation>
</comment>
<feature type="signal peptide" evidence="5">
    <location>
        <begin position="1"/>
        <end position="17"/>
    </location>
</feature>
<keyword evidence="2 5" id="KW-0732">Signal</keyword>
<name>A0ABY0HK17_9PEZI</name>
<feature type="domain" description="Pectate lyase" evidence="6">
    <location>
        <begin position="45"/>
        <end position="265"/>
    </location>
</feature>
<keyword evidence="4" id="KW-0624">Polysaccharide degradation</keyword>
<evidence type="ECO:0000259" key="6">
    <source>
        <dbReference type="SMART" id="SM00656"/>
    </source>
</evidence>
<keyword evidence="4" id="KW-0964">Secreted</keyword>
<dbReference type="SMART" id="SM00656">
    <property type="entry name" value="Amb_all"/>
    <property type="match status" value="1"/>
</dbReference>
<evidence type="ECO:0000313" key="7">
    <source>
        <dbReference type="EMBL" id="RYO95337.1"/>
    </source>
</evidence>
<feature type="chain" id="PRO_5046445630" description="Pectate lyase domain-containing protein" evidence="5">
    <location>
        <begin position="18"/>
        <end position="322"/>
    </location>
</feature>
<evidence type="ECO:0000256" key="3">
    <source>
        <dbReference type="ARBA" id="ARBA00023239"/>
    </source>
</evidence>
<dbReference type="PANTHER" id="PTHR31683">
    <property type="entry name" value="PECTATE LYASE 18-RELATED"/>
    <property type="match status" value="1"/>
</dbReference>
<evidence type="ECO:0000256" key="1">
    <source>
        <dbReference type="ARBA" id="ARBA00010980"/>
    </source>
</evidence>
<dbReference type="InterPro" id="IPR002022">
    <property type="entry name" value="Pec_lyase"/>
</dbReference>
<evidence type="ECO:0000256" key="2">
    <source>
        <dbReference type="ARBA" id="ARBA00022729"/>
    </source>
</evidence>
<comment type="caution">
    <text evidence="7">The sequence shown here is derived from an EMBL/GenBank/DDBJ whole genome shotgun (WGS) entry which is preliminary data.</text>
</comment>
<sequence length="322" mass="34134">MKITTLLVLSLAAFSEAKPLERRANANEAATVGYATLNGGTKGGAGGKSTTVTSLSALKDCVKQSGPAICIVSGTISGNEVLPVTSDTTIIGKDHKAVLRGVGLKIKGKKNGAKVRNVIVRNLTIDKVLSSTKGDAIGIQYAENIWVDHCDLQGDRQSDKDKYDGLLDITHGTDFVTVSNSFLHNHWKASLVGHTDSNGAEDTNHLTVTYTNNFFLDLNSRVPSIRFGTAHLLNNYYENVGDGINARKGARVLAEGNVFAGTKKAIYSVDGEGVAEAKDNNFGSAVNECPTGRLSVPYSYNRISSSQVKSAVVGKAGATLRF</sequence>
<protein>
    <recommendedName>
        <fullName evidence="6">Pectate lyase domain-containing protein</fullName>
    </recommendedName>
</protein>
<dbReference type="EMBL" id="QJNS01000002">
    <property type="protein sequence ID" value="RYO95337.1"/>
    <property type="molecule type" value="Genomic_DNA"/>
</dbReference>
<dbReference type="InterPro" id="IPR011050">
    <property type="entry name" value="Pectin_lyase_fold/virulence"/>
</dbReference>
<organism evidence="7 8">
    <name type="scientific">Monosporascus cannonballus</name>
    <dbReference type="NCBI Taxonomy" id="155416"/>
    <lineage>
        <taxon>Eukaryota</taxon>
        <taxon>Fungi</taxon>
        <taxon>Dikarya</taxon>
        <taxon>Ascomycota</taxon>
        <taxon>Pezizomycotina</taxon>
        <taxon>Sordariomycetes</taxon>
        <taxon>Xylariomycetidae</taxon>
        <taxon>Xylariales</taxon>
        <taxon>Xylariales incertae sedis</taxon>
        <taxon>Monosporascus</taxon>
    </lineage>
</organism>
<dbReference type="PANTHER" id="PTHR31683:SF18">
    <property type="entry name" value="PECTATE LYASE 21-RELATED"/>
    <property type="match status" value="1"/>
</dbReference>
<dbReference type="Gene3D" id="2.160.20.10">
    <property type="entry name" value="Single-stranded right-handed beta-helix, Pectin lyase-like"/>
    <property type="match status" value="1"/>
</dbReference>
<evidence type="ECO:0000256" key="5">
    <source>
        <dbReference type="SAM" id="SignalP"/>
    </source>
</evidence>
<keyword evidence="4" id="KW-0119">Carbohydrate metabolism</keyword>
<comment type="similarity">
    <text evidence="1 4">Belongs to the polysaccharide lyase 1 family.</text>
</comment>
<evidence type="ECO:0000313" key="8">
    <source>
        <dbReference type="Proteomes" id="UP000294003"/>
    </source>
</evidence>
<dbReference type="InterPro" id="IPR012334">
    <property type="entry name" value="Pectin_lyas_fold"/>
</dbReference>
<accession>A0ABY0HK17</accession>
<dbReference type="Pfam" id="PF00544">
    <property type="entry name" value="Pectate_lyase_4"/>
    <property type="match status" value="1"/>
</dbReference>
<evidence type="ECO:0000256" key="4">
    <source>
        <dbReference type="RuleBase" id="RU361173"/>
    </source>
</evidence>
<keyword evidence="8" id="KW-1185">Reference proteome</keyword>
<dbReference type="Proteomes" id="UP000294003">
    <property type="component" value="Unassembled WGS sequence"/>
</dbReference>
<reference evidence="7 8" key="1">
    <citation type="submission" date="2018-06" db="EMBL/GenBank/DDBJ databases">
        <title>Complete Genomes of Monosporascus.</title>
        <authorList>
            <person name="Robinson A.J."/>
            <person name="Natvig D.O."/>
        </authorList>
    </citation>
    <scope>NUCLEOTIDE SEQUENCE [LARGE SCALE GENOMIC DNA]</scope>
    <source>
        <strain evidence="7 8">CBS 609.92</strain>
    </source>
</reference>
<gene>
    <name evidence="7" type="ORF">DL762_000079</name>
</gene>
<dbReference type="SUPFAM" id="SSF51126">
    <property type="entry name" value="Pectin lyase-like"/>
    <property type="match status" value="1"/>
</dbReference>
<proteinExistence type="inferred from homology"/>